<dbReference type="GO" id="GO:0005524">
    <property type="term" value="F:ATP binding"/>
    <property type="evidence" value="ECO:0007669"/>
    <property type="project" value="UniProtKB-KW"/>
</dbReference>
<feature type="region of interest" description="Disordered" evidence="13">
    <location>
        <begin position="1193"/>
        <end position="1214"/>
    </location>
</feature>
<name>A0A9D2H082_9BACE</name>
<dbReference type="PROSITE" id="PS50109">
    <property type="entry name" value="HIS_KIN"/>
    <property type="match status" value="1"/>
</dbReference>
<keyword evidence="11" id="KW-0804">Transcription</keyword>
<dbReference type="InterPro" id="IPR036097">
    <property type="entry name" value="HisK_dim/P_sf"/>
</dbReference>
<evidence type="ECO:0000259" key="16">
    <source>
        <dbReference type="PROSITE" id="PS01124"/>
    </source>
</evidence>
<dbReference type="InterPro" id="IPR003661">
    <property type="entry name" value="HisK_dim/P_dom"/>
</dbReference>
<feature type="transmembrane region" description="Helical" evidence="14">
    <location>
        <begin position="912"/>
        <end position="934"/>
    </location>
</feature>
<keyword evidence="5" id="KW-0547">Nucleotide-binding</keyword>
<dbReference type="InterPro" id="IPR005467">
    <property type="entry name" value="His_kinase_dom"/>
</dbReference>
<evidence type="ECO:0000256" key="7">
    <source>
        <dbReference type="ARBA" id="ARBA00022840"/>
    </source>
</evidence>
<feature type="compositionally biased region" description="Polar residues" evidence="13">
    <location>
        <begin position="1193"/>
        <end position="1203"/>
    </location>
</feature>
<feature type="signal peptide" evidence="15">
    <location>
        <begin position="1"/>
        <end position="21"/>
    </location>
</feature>
<evidence type="ECO:0000259" key="18">
    <source>
        <dbReference type="PROSITE" id="PS50110"/>
    </source>
</evidence>
<dbReference type="Proteomes" id="UP000824108">
    <property type="component" value="Unassembled WGS sequence"/>
</dbReference>
<keyword evidence="14" id="KW-0812">Transmembrane</keyword>
<dbReference type="InterPro" id="IPR009057">
    <property type="entry name" value="Homeodomain-like_sf"/>
</dbReference>
<evidence type="ECO:0000256" key="12">
    <source>
        <dbReference type="PROSITE-ProRule" id="PRU00169"/>
    </source>
</evidence>
<evidence type="ECO:0000256" key="6">
    <source>
        <dbReference type="ARBA" id="ARBA00022777"/>
    </source>
</evidence>
<evidence type="ECO:0000256" key="4">
    <source>
        <dbReference type="ARBA" id="ARBA00022679"/>
    </source>
</evidence>
<feature type="compositionally biased region" description="Basic and acidic residues" evidence="13">
    <location>
        <begin position="1204"/>
        <end position="1213"/>
    </location>
</feature>
<dbReference type="CDD" id="cd00082">
    <property type="entry name" value="HisKA"/>
    <property type="match status" value="1"/>
</dbReference>
<dbReference type="GO" id="GO:0043565">
    <property type="term" value="F:sequence-specific DNA binding"/>
    <property type="evidence" value="ECO:0007669"/>
    <property type="project" value="InterPro"/>
</dbReference>
<dbReference type="Pfam" id="PF00512">
    <property type="entry name" value="HisKA"/>
    <property type="match status" value="1"/>
</dbReference>
<keyword evidence="14" id="KW-0472">Membrane</keyword>
<dbReference type="Gene3D" id="2.130.10.10">
    <property type="entry name" value="YVTN repeat-like/Quinoprotein amine dehydrogenase"/>
    <property type="match status" value="3"/>
</dbReference>
<dbReference type="FunFam" id="2.60.40.10:FF:000791">
    <property type="entry name" value="Two-component system sensor histidine kinase/response regulator"/>
    <property type="match status" value="1"/>
</dbReference>
<dbReference type="InterPro" id="IPR011006">
    <property type="entry name" value="CheY-like_superfamily"/>
</dbReference>
<dbReference type="PANTHER" id="PTHR43547:SF2">
    <property type="entry name" value="HYBRID SIGNAL TRANSDUCTION HISTIDINE KINASE C"/>
    <property type="match status" value="1"/>
</dbReference>
<evidence type="ECO:0000259" key="17">
    <source>
        <dbReference type="PROSITE" id="PS50109"/>
    </source>
</evidence>
<proteinExistence type="predicted"/>
<dbReference type="EC" id="2.7.13.3" evidence="2"/>
<dbReference type="InterPro" id="IPR003594">
    <property type="entry name" value="HATPase_dom"/>
</dbReference>
<dbReference type="GO" id="GO:0000155">
    <property type="term" value="F:phosphorelay sensor kinase activity"/>
    <property type="evidence" value="ECO:0007669"/>
    <property type="project" value="InterPro"/>
</dbReference>
<comment type="caution">
    <text evidence="19">The sequence shown here is derived from an EMBL/GenBank/DDBJ whole genome shotgun (WGS) entry which is preliminary data.</text>
</comment>
<dbReference type="SMART" id="SM00342">
    <property type="entry name" value="HTH_ARAC"/>
    <property type="match status" value="1"/>
</dbReference>
<dbReference type="Pfam" id="PF07495">
    <property type="entry name" value="Y_Y_Y"/>
    <property type="match status" value="1"/>
</dbReference>
<keyword evidence="8" id="KW-0902">Two-component regulatory system</keyword>
<dbReference type="SUPFAM" id="SSF52172">
    <property type="entry name" value="CheY-like"/>
    <property type="match status" value="1"/>
</dbReference>
<dbReference type="Pfam" id="PF00072">
    <property type="entry name" value="Response_reg"/>
    <property type="match status" value="1"/>
</dbReference>
<dbReference type="SMART" id="SM00388">
    <property type="entry name" value="HisKA"/>
    <property type="match status" value="1"/>
</dbReference>
<keyword evidence="7" id="KW-0067">ATP-binding</keyword>
<evidence type="ECO:0000313" key="19">
    <source>
        <dbReference type="EMBL" id="HIZ92594.1"/>
    </source>
</evidence>
<evidence type="ECO:0000256" key="13">
    <source>
        <dbReference type="SAM" id="MobiDB-lite"/>
    </source>
</evidence>
<keyword evidence="4" id="KW-0808">Transferase</keyword>
<dbReference type="SUPFAM" id="SSF63829">
    <property type="entry name" value="Calcium-dependent phosphotriesterase"/>
    <property type="match status" value="1"/>
</dbReference>
<dbReference type="InterPro" id="IPR004358">
    <property type="entry name" value="Sig_transdc_His_kin-like_C"/>
</dbReference>
<dbReference type="SUPFAM" id="SSF47384">
    <property type="entry name" value="Homodimeric domain of signal transducing histidine kinase"/>
    <property type="match status" value="1"/>
</dbReference>
<evidence type="ECO:0000256" key="2">
    <source>
        <dbReference type="ARBA" id="ARBA00012438"/>
    </source>
</evidence>
<dbReference type="InterPro" id="IPR011123">
    <property type="entry name" value="Y_Y_Y"/>
</dbReference>
<protein>
    <recommendedName>
        <fullName evidence="2">histidine kinase</fullName>
        <ecNumber evidence="2">2.7.13.3</ecNumber>
    </recommendedName>
</protein>
<dbReference type="Pfam" id="PF12833">
    <property type="entry name" value="HTH_18"/>
    <property type="match status" value="1"/>
</dbReference>
<dbReference type="InterPro" id="IPR015943">
    <property type="entry name" value="WD40/YVTN_repeat-like_dom_sf"/>
</dbReference>
<reference evidence="19" key="2">
    <citation type="submission" date="2021-04" db="EMBL/GenBank/DDBJ databases">
        <authorList>
            <person name="Gilroy R."/>
        </authorList>
    </citation>
    <scope>NUCLEOTIDE SEQUENCE</scope>
    <source>
        <strain evidence="19">CHK118-2852</strain>
    </source>
</reference>
<comment type="catalytic activity">
    <reaction evidence="1">
        <text>ATP + protein L-histidine = ADP + protein N-phospho-L-histidine.</text>
        <dbReference type="EC" id="2.7.13.3"/>
    </reaction>
</comment>
<dbReference type="SUPFAM" id="SSF55874">
    <property type="entry name" value="ATPase domain of HSP90 chaperone/DNA topoisomerase II/histidine kinase"/>
    <property type="match status" value="1"/>
</dbReference>
<reference evidence="19" key="1">
    <citation type="journal article" date="2021" name="PeerJ">
        <title>Extensive microbial diversity within the chicken gut microbiome revealed by metagenomics and culture.</title>
        <authorList>
            <person name="Gilroy R."/>
            <person name="Ravi A."/>
            <person name="Getino M."/>
            <person name="Pursley I."/>
            <person name="Horton D.L."/>
            <person name="Alikhan N.F."/>
            <person name="Baker D."/>
            <person name="Gharbi K."/>
            <person name="Hall N."/>
            <person name="Watson M."/>
            <person name="Adriaenssens E.M."/>
            <person name="Foster-Nyarko E."/>
            <person name="Jarju S."/>
            <person name="Secka A."/>
            <person name="Antonio M."/>
            <person name="Oren A."/>
            <person name="Chaudhuri R.R."/>
            <person name="La Ragione R."/>
            <person name="Hildebrand F."/>
            <person name="Pallen M.J."/>
        </authorList>
    </citation>
    <scope>NUCLEOTIDE SEQUENCE</scope>
    <source>
        <strain evidence="19">CHK118-2852</strain>
    </source>
</reference>
<sequence>MKNIFRYFVVIILLGVSHLKAQPEGSFTHYSSEDGLSENTVMDILQDDKGNMWFSTWNGINKFDGYTFRTFKARQDNQIELTSNRVDEMHLDKYGFIWLQAYDERAFRFDPRTETFERIPAKGKPGSMAVITSIKVLPSGVVWLLTKGEGAIRVTTDSIDYNMDYVWYAGDSEVLPVSTVFDVYESGGKEWVLSNNGLAYFSPDKSLPTVFFEKAFSDKEASEHKQEFYVMEDCGETLFFGSNNGYVWCYLKKDQNFVPLQLPASSAVCGIKYLQSRSEVLIATATDGFFIYDIHSEKLEHYPASLLPRAPIVDVYKDASEEIWFEQFVVGEVAHFNPDTRQVKCEKMYAEPTYTDRSRPAFHIHEDILGTLWVHPYGGGFSYFDRKSNCLRPFYNSMTGEKWRFSNKIHSAYSDRQGNLWLCTHSKGLEKVTFRTEHFRLKLPVNYSYESLSNEVRALCEDKEGHVWVGLKDGMLRVYGKDSTEIGYLTEAGTVSRSGKPLFGNVYFIMQDSRNNLWLATKGAGLVKAEPLPGKLRYKLTRYRYSSDDVYSLSDDNVYCVYEDKLGRIWVATFANGISYLVKNEEGKEIFISHRNALKGFPIKYCSKVRYIVGDEKGHIWIGTTTGLLMVHEDFGKPEDAKFHHYLRAPENVHALSNNDIHWIKPTRNGELYVATFGGGLNKLVEMNEKSGEVKFKVYTVRDGLPSDILLSIQEDTKGQLWISTENGLSRFIPELERFENFQKKHNRFSLRFSEAASTYSVSGNMLFGTNHGILYFNPDSIQKSVYVPPIVFSQLLLANEIVKPGSNPILERTVDDMDELQFSHRENIFSIQYAALDYTQPSDIQYAYMLDGFEKNWNYVGKQRMATYTNLPKGHYVFKVRSTNADGVWTDNMRSLDIEVLPSFWETPFAYFLYVFFFLLIIVTAVYILFTIYRLKHKVVMEQQLTNMKLRFFTDISHELRTPLTLISGPLEYVLENTALPADAREQLMVVERNSNRMLRLINQILDFRKIQNKKMKLRVQCVEVVAFTHKIMENFEALAEEHHIDFLFETERNNIYLWVDIDKYEKIVYNLLSNAFKYTPEGKMITVFVRENEQTVSVGVQDQGIGIAENKKKSLFVRFENLVDTNLFNQSSSGIGLSLVRELVEMHKASISVDSKLGEGSCFRVDFLKGREHYDETVEILQSDLNVSGVDSPSVTMSESQASHEELHPEEGDLSSVKSLMLLVEDNAELRLFLRSIFASDYRVVEAANGVEGFDKALNLVPDIIISDVMMPEKDGLEMMKELRSEMTTSHIPMILLTAKTAIESKLEGLEYGADDYITKPFSATYLKARVKNILLRRQKLQELYRGQLMNAGSMMSVEEVHEEEKVPDMSPNDRKFMDKLMELMEKNMDNGDLIVDDLVQHMAVSRSVFFKKLKTLTGLAPVEFIKEVRINRAVQLIETGEFSMTQIAYMVGINDPRYFSKCFKQKMGMTPTEYKEARRKKQN</sequence>
<evidence type="ECO:0000256" key="14">
    <source>
        <dbReference type="SAM" id="Phobius"/>
    </source>
</evidence>
<evidence type="ECO:0000256" key="15">
    <source>
        <dbReference type="SAM" id="SignalP"/>
    </source>
</evidence>
<dbReference type="PRINTS" id="PR00344">
    <property type="entry name" value="BCTRLSENSOR"/>
</dbReference>
<keyword evidence="14" id="KW-1133">Transmembrane helix</keyword>
<dbReference type="FunFam" id="1.10.287.130:FF:000045">
    <property type="entry name" value="Two-component system sensor histidine kinase/response regulator"/>
    <property type="match status" value="1"/>
</dbReference>
<keyword evidence="10" id="KW-0238">DNA-binding</keyword>
<dbReference type="InterPro" id="IPR001789">
    <property type="entry name" value="Sig_transdc_resp-reg_receiver"/>
</dbReference>
<dbReference type="InterPro" id="IPR018062">
    <property type="entry name" value="HTH_AraC-typ_CS"/>
</dbReference>
<organism evidence="19 20">
    <name type="scientific">Candidatus Bacteroides merdavium</name>
    <dbReference type="NCBI Taxonomy" id="2838472"/>
    <lineage>
        <taxon>Bacteria</taxon>
        <taxon>Pseudomonadati</taxon>
        <taxon>Bacteroidota</taxon>
        <taxon>Bacteroidia</taxon>
        <taxon>Bacteroidales</taxon>
        <taxon>Bacteroidaceae</taxon>
        <taxon>Bacteroides</taxon>
    </lineage>
</organism>
<keyword evidence="3 12" id="KW-0597">Phosphoprotein</keyword>
<evidence type="ECO:0000256" key="9">
    <source>
        <dbReference type="ARBA" id="ARBA00023015"/>
    </source>
</evidence>
<evidence type="ECO:0000256" key="10">
    <source>
        <dbReference type="ARBA" id="ARBA00023125"/>
    </source>
</evidence>
<dbReference type="Gene3D" id="3.40.50.2300">
    <property type="match status" value="1"/>
</dbReference>
<dbReference type="Gene3D" id="1.10.287.130">
    <property type="match status" value="1"/>
</dbReference>
<dbReference type="InterPro" id="IPR036890">
    <property type="entry name" value="HATPase_C_sf"/>
</dbReference>
<feature type="domain" description="HTH araC/xylS-type" evidence="16">
    <location>
        <begin position="1381"/>
        <end position="1480"/>
    </location>
</feature>
<dbReference type="InterPro" id="IPR018060">
    <property type="entry name" value="HTH_AraC"/>
</dbReference>
<dbReference type="Gene3D" id="2.60.40.10">
    <property type="entry name" value="Immunoglobulins"/>
    <property type="match status" value="1"/>
</dbReference>
<evidence type="ECO:0000256" key="1">
    <source>
        <dbReference type="ARBA" id="ARBA00000085"/>
    </source>
</evidence>
<dbReference type="GO" id="GO:0003700">
    <property type="term" value="F:DNA-binding transcription factor activity"/>
    <property type="evidence" value="ECO:0007669"/>
    <property type="project" value="InterPro"/>
</dbReference>
<dbReference type="EMBL" id="DXAV01000089">
    <property type="protein sequence ID" value="HIZ92594.1"/>
    <property type="molecule type" value="Genomic_DNA"/>
</dbReference>
<dbReference type="InterPro" id="IPR011110">
    <property type="entry name" value="Reg_prop"/>
</dbReference>
<evidence type="ECO:0000313" key="20">
    <source>
        <dbReference type="Proteomes" id="UP000824108"/>
    </source>
</evidence>
<feature type="domain" description="Response regulatory" evidence="18">
    <location>
        <begin position="1222"/>
        <end position="1337"/>
    </location>
</feature>
<dbReference type="PROSITE" id="PS01124">
    <property type="entry name" value="HTH_ARAC_FAMILY_2"/>
    <property type="match status" value="1"/>
</dbReference>
<keyword evidence="6" id="KW-0418">Kinase</keyword>
<dbReference type="SUPFAM" id="SSF50998">
    <property type="entry name" value="Quinoprotein alcohol dehydrogenase-like"/>
    <property type="match status" value="1"/>
</dbReference>
<dbReference type="Gene3D" id="3.30.565.10">
    <property type="entry name" value="Histidine kinase-like ATPase, C-terminal domain"/>
    <property type="match status" value="1"/>
</dbReference>
<dbReference type="PROSITE" id="PS50110">
    <property type="entry name" value="RESPONSE_REGULATORY"/>
    <property type="match status" value="1"/>
</dbReference>
<dbReference type="PANTHER" id="PTHR43547">
    <property type="entry name" value="TWO-COMPONENT HISTIDINE KINASE"/>
    <property type="match status" value="1"/>
</dbReference>
<keyword evidence="9" id="KW-0805">Transcription regulation</keyword>
<feature type="chain" id="PRO_5038846688" description="histidine kinase" evidence="15">
    <location>
        <begin position="22"/>
        <end position="1486"/>
    </location>
</feature>
<gene>
    <name evidence="19" type="ORF">H9807_10855</name>
</gene>
<evidence type="ECO:0000256" key="5">
    <source>
        <dbReference type="ARBA" id="ARBA00022741"/>
    </source>
</evidence>
<dbReference type="InterPro" id="IPR013783">
    <property type="entry name" value="Ig-like_fold"/>
</dbReference>
<dbReference type="SUPFAM" id="SSF46689">
    <property type="entry name" value="Homeodomain-like"/>
    <property type="match status" value="1"/>
</dbReference>
<feature type="modified residue" description="4-aspartylphosphate" evidence="12">
    <location>
        <position position="1270"/>
    </location>
</feature>
<dbReference type="InterPro" id="IPR011047">
    <property type="entry name" value="Quinoprotein_ADH-like_sf"/>
</dbReference>
<accession>A0A9D2H082</accession>
<dbReference type="Pfam" id="PF02518">
    <property type="entry name" value="HATPase_c"/>
    <property type="match status" value="1"/>
</dbReference>
<feature type="domain" description="Histidine kinase" evidence="17">
    <location>
        <begin position="956"/>
        <end position="1173"/>
    </location>
</feature>
<evidence type="ECO:0000256" key="8">
    <source>
        <dbReference type="ARBA" id="ARBA00023012"/>
    </source>
</evidence>
<dbReference type="FunFam" id="3.30.565.10:FF:000037">
    <property type="entry name" value="Hybrid sensor histidine kinase/response regulator"/>
    <property type="match status" value="1"/>
</dbReference>
<keyword evidence="15" id="KW-0732">Signal</keyword>
<dbReference type="PROSITE" id="PS00041">
    <property type="entry name" value="HTH_ARAC_FAMILY_1"/>
    <property type="match status" value="1"/>
</dbReference>
<evidence type="ECO:0000256" key="11">
    <source>
        <dbReference type="ARBA" id="ARBA00023163"/>
    </source>
</evidence>
<dbReference type="CDD" id="cd17574">
    <property type="entry name" value="REC_OmpR"/>
    <property type="match status" value="1"/>
</dbReference>
<evidence type="ECO:0000256" key="3">
    <source>
        <dbReference type="ARBA" id="ARBA00022553"/>
    </source>
</evidence>
<dbReference type="Gene3D" id="1.10.10.60">
    <property type="entry name" value="Homeodomain-like"/>
    <property type="match status" value="2"/>
</dbReference>
<dbReference type="SMART" id="SM00448">
    <property type="entry name" value="REC"/>
    <property type="match status" value="1"/>
</dbReference>
<dbReference type="SMART" id="SM00387">
    <property type="entry name" value="HATPase_c"/>
    <property type="match status" value="1"/>
</dbReference>
<dbReference type="Pfam" id="PF07494">
    <property type="entry name" value="Reg_prop"/>
    <property type="match status" value="3"/>
</dbReference>